<dbReference type="RefSeq" id="XP_067759644.1">
    <property type="nucleotide sequence ID" value="XM_067903334.1"/>
</dbReference>
<feature type="compositionally biased region" description="Polar residues" evidence="1">
    <location>
        <begin position="303"/>
        <end position="317"/>
    </location>
</feature>
<keyword evidence="3" id="KW-1185">Reference proteome</keyword>
<feature type="compositionally biased region" description="Basic and acidic residues" evidence="1">
    <location>
        <begin position="521"/>
        <end position="534"/>
    </location>
</feature>
<feature type="region of interest" description="Disordered" evidence="1">
    <location>
        <begin position="941"/>
        <end position="1023"/>
    </location>
</feature>
<feature type="compositionally biased region" description="Basic and acidic residues" evidence="1">
    <location>
        <begin position="792"/>
        <end position="805"/>
    </location>
</feature>
<feature type="region of interest" description="Disordered" evidence="1">
    <location>
        <begin position="2172"/>
        <end position="2230"/>
    </location>
</feature>
<feature type="compositionally biased region" description="Low complexity" evidence="1">
    <location>
        <begin position="777"/>
        <end position="791"/>
    </location>
</feature>
<protein>
    <submittedName>
        <fullName evidence="2">Uncharacterized protein</fullName>
    </submittedName>
</protein>
<feature type="region of interest" description="Disordered" evidence="1">
    <location>
        <begin position="348"/>
        <end position="416"/>
    </location>
</feature>
<feature type="compositionally biased region" description="Acidic residues" evidence="1">
    <location>
        <begin position="2174"/>
        <end position="2183"/>
    </location>
</feature>
<feature type="region of interest" description="Disordered" evidence="1">
    <location>
        <begin position="1083"/>
        <end position="1235"/>
    </location>
</feature>
<feature type="region of interest" description="Disordered" evidence="1">
    <location>
        <begin position="115"/>
        <end position="136"/>
    </location>
</feature>
<feature type="region of interest" description="Disordered" evidence="1">
    <location>
        <begin position="1255"/>
        <end position="1276"/>
    </location>
</feature>
<feature type="compositionally biased region" description="Basic and acidic residues" evidence="1">
    <location>
        <begin position="815"/>
        <end position="825"/>
    </location>
</feature>
<feature type="compositionally biased region" description="Low complexity" evidence="1">
    <location>
        <begin position="43"/>
        <end position="65"/>
    </location>
</feature>
<feature type="compositionally biased region" description="Low complexity" evidence="1">
    <location>
        <begin position="2018"/>
        <end position="2039"/>
    </location>
</feature>
<feature type="compositionally biased region" description="Low complexity" evidence="1">
    <location>
        <begin position="1158"/>
        <end position="1168"/>
    </location>
</feature>
<feature type="region of interest" description="Disordered" evidence="1">
    <location>
        <begin position="1435"/>
        <end position="1457"/>
    </location>
</feature>
<feature type="compositionally biased region" description="Basic and acidic residues" evidence="1">
    <location>
        <begin position="2097"/>
        <end position="2106"/>
    </location>
</feature>
<feature type="compositionally biased region" description="Polar residues" evidence="1">
    <location>
        <begin position="74"/>
        <end position="83"/>
    </location>
</feature>
<feature type="region of interest" description="Disordered" evidence="1">
    <location>
        <begin position="2346"/>
        <end position="2379"/>
    </location>
</feature>
<feature type="compositionally biased region" description="Polar residues" evidence="1">
    <location>
        <begin position="373"/>
        <end position="388"/>
    </location>
</feature>
<feature type="region of interest" description="Disordered" evidence="1">
    <location>
        <begin position="1994"/>
        <end position="2051"/>
    </location>
</feature>
<comment type="caution">
    <text evidence="2">The sequence shown here is derived from an EMBL/GenBank/DDBJ whole genome shotgun (WGS) entry which is preliminary data.</text>
</comment>
<feature type="region of interest" description="Disordered" evidence="1">
    <location>
        <begin position="241"/>
        <end position="326"/>
    </location>
</feature>
<feature type="compositionally biased region" description="Basic and acidic residues" evidence="1">
    <location>
        <begin position="961"/>
        <end position="981"/>
    </location>
</feature>
<feature type="compositionally biased region" description="Low complexity" evidence="1">
    <location>
        <begin position="281"/>
        <end position="302"/>
    </location>
</feature>
<feature type="region of interest" description="Disordered" evidence="1">
    <location>
        <begin position="1695"/>
        <end position="1715"/>
    </location>
</feature>
<feature type="region of interest" description="Disordered" evidence="1">
    <location>
        <begin position="490"/>
        <end position="562"/>
    </location>
</feature>
<accession>A0A836LKV8</accession>
<feature type="compositionally biased region" description="Low complexity" evidence="1">
    <location>
        <begin position="2216"/>
        <end position="2230"/>
    </location>
</feature>
<feature type="compositionally biased region" description="Polar residues" evidence="1">
    <location>
        <begin position="689"/>
        <end position="698"/>
    </location>
</feature>
<feature type="compositionally biased region" description="Acidic residues" evidence="1">
    <location>
        <begin position="124"/>
        <end position="134"/>
    </location>
</feature>
<evidence type="ECO:0000256" key="1">
    <source>
        <dbReference type="SAM" id="MobiDB-lite"/>
    </source>
</evidence>
<feature type="compositionally biased region" description="Basic and acidic residues" evidence="1">
    <location>
        <begin position="2184"/>
        <end position="2193"/>
    </location>
</feature>
<dbReference type="GeneID" id="94293411"/>
<organism evidence="2 3">
    <name type="scientific">Porcisia hertigi</name>
    <dbReference type="NCBI Taxonomy" id="2761500"/>
    <lineage>
        <taxon>Eukaryota</taxon>
        <taxon>Discoba</taxon>
        <taxon>Euglenozoa</taxon>
        <taxon>Kinetoplastea</taxon>
        <taxon>Metakinetoplastina</taxon>
        <taxon>Trypanosomatida</taxon>
        <taxon>Trypanosomatidae</taxon>
        <taxon>Leishmaniinae</taxon>
        <taxon>Porcisia</taxon>
    </lineage>
</organism>
<gene>
    <name evidence="2" type="ORF">JKF63_07395</name>
</gene>
<feature type="region of interest" description="Disordered" evidence="1">
    <location>
        <begin position="151"/>
        <end position="180"/>
    </location>
</feature>
<feature type="compositionally biased region" description="Low complexity" evidence="1">
    <location>
        <begin position="987"/>
        <end position="998"/>
    </location>
</feature>
<feature type="compositionally biased region" description="Polar residues" evidence="1">
    <location>
        <begin position="2370"/>
        <end position="2379"/>
    </location>
</feature>
<feature type="compositionally biased region" description="Low complexity" evidence="1">
    <location>
        <begin position="491"/>
        <end position="502"/>
    </location>
</feature>
<sequence>MEEDTGDCTASINFSVASSSVGDSDEYVHHPKPTRPSPPTLQPLPLRAAPPLSSSSSFSRSRQASVDGAPLPATSLSPGSDSKSIALNQANVLLDASNDVNVTFLRALQRLDSADPETTRFNSDEEDRSDDDVVDEGKRTALVTRALEKLPATDALPPQSTASSRERRVSPPRQHVSANNMTATTTVTTSDSTIHFAEEDNKSVDAEMVGAAVDAAPESGRVAVGGPAQVLHAVRSPKKPLMKTGIETDGGNRGGPSNTIAKQQQEHQDTAVMLSSKPLYTPQAARPQSTTTATRASTGGAAWSSQPLKSLSAQTSSKQRRRLSRLTSRNVSLGCMVSPDTAATITLSTTGVGDAAPRRASPTTEKDEDAVNVTVSETTMANTTSLRGGTSPPPSAVSAGLQENKSASGGPRHLSGVHSSQLLLDAEGQRVKFADVTLDVSRGAAVAGVGDTTFEDYAGPVSQSSASLSMVDRRGKPLSTLVQRMAVNQKASAPAPVGVAPSCKPTAPLRQPRPSLTASELKGHSRGEREREVAHSLGPSSSQSPRKKQSRAEAAHRRSSSASSILGSLFKRAMCGVCMTSVASKSSCDPDGRGSTAAHPRRRSRTVGGSGGEGREEETNVRNSTTTSTTTTTRITGVAHGSAKPAKLRANTTAALAEASPPLTPRIDPMPTDTRPIPPPPIAAAASVTAGNSKSVSASRERESSPDNSTINFYTDDERDRGCSTGSVGVATASSLTLPAATAAEGPVEVSKGNSRAERRRHRRSSLGDGGGDKIKGGSPSVTPSTSVASAEKLRHQLRKEERQNQRRKHRHRRERPEEPKKDNGVSRYPRGRSRSPTPPLESQPPDRSARSDAQSDHGSRHRSPQSQRQYHGNSICERALRGDGRSPGGGPKASSPVNGDWSGCRDNVMPRLATTPAADLVARRSELRAKSRAASSVNHFALSWHTRHRQKRQQQQQRRASHECPVRLQERDGERKESSEKATVLAAVASAASRSASWQRPSTRGQRSAVRGGGACPTDVTPSSLRQTTAARLEKYEENLKRDLAVLDAIVEKRRRRELWAEASPEAVAAAVAAEAEAEAAAVASPEAQATPSRRSSRAVREGIRPATALTAGPLPSRVRTGVDERRSGAKPVVGSSADDGSQAGALAAPRAQRRGSTSPLPLSTSPGFGTWATAGTCQQQQQQLRTSAPSTLLAASTADSTLSDGQESNAADNDPDNAREEAHNSGSIQPPGVAAPLAIDTLLHRYEQLLEDLAARPAPTPPETSEGDDGTAQDGEYFVKVVRSRHDRGVRRREFSRPHIADVVEAEVARCAAALKTEYYQTQQQGPPKTREQGGGLPLLLAAPRGGADAVSVADVAASYAQALRPSCVSCRPQHLSEYVTLGLLSMIHDGRGEWADIATREKVVSVPQGGDTKPFGTLVQRPIREDLYAPPRRGTRRRMEHAEKKRRSTYADEAAVDEAPPIASVSGTILSSVQPPLCGEAAAVDRDVGLSLETQAAHPPMTQPPPSITHPTSADINSSEFCGRRLMRHERHARHVLESQEREAMNALQLLYIVKTILFLRGMREAAEKQEREVLMHPQKRRLQHQNTFKSRQSTSRTNHTISGALAASANDTGGKPCSSAVLSDERVALSSSAVSNSGAGEERGTYTSDSMCIITSPRKLSIGSVAMRSEPGLQIAEDALAVQITSLGNPHTAPEVATDAERTMSPEKSSMASAESLLFLAEAEATLSPCAQQDDHRSRSPPSAARSSCDAKVEEGAGAGAPAAAVVPLASMVLPIQKSSTPEVLSVEGARRSFSATDVAKNTVLEERTGKEQEGAGGGGDGVVVVVGGGAATSLFGAYDHTPRLPPDNASEVRSQVEADAVERYVHDGSPLLSHPPSAPMAPPPKLAAAVDVDDAAVLDRGDRVDLDVARLRNGSAPSLKCPFRVEGVAHQNENDAHGSVVVSSSSIVAVPAAVQRPSALAAARPLTSRMHTLTPVCFALPQAAEAQHPPMDSFESFTDSSHHRNVDDRDDTAAAAAAAAARPPSTAGQTTTTPRRPPPPVSPSLSVPAAAAAAAVVVFTPTSSSSDVSFVDDAGEVAPTVLVLQGTGISREQGEGEEKHQGKSTTFKGDGKVDSAPSAANATQALNEAPRQPPVEGLLLQPMSATTATLVRSAPCRRVCFSLPPEIARDDDCEDDEQQERSQPRRGEVGGTPQAASIHQPMARDHRDDAAPVAVAQQQQDVGDNQGVVNSADVVASSLLEKLESLDTMLLCKFPSSFTPGTGEDGLPEAVIRRHRLAQPLELASSQQWADVTMPFVDGHESTTLRAAAAAARAEAGSSPPYTTTTTAAAAAAAAATARANFMPPQLPPESFASQLRRKYGLPRPQQQTPHSMS</sequence>
<feature type="region of interest" description="Disordered" evidence="1">
    <location>
        <begin position="1"/>
        <end position="83"/>
    </location>
</feature>
<feature type="region of interest" description="Disordered" evidence="1">
    <location>
        <begin position="1733"/>
        <end position="1755"/>
    </location>
</feature>
<feature type="region of interest" description="Disordered" evidence="1">
    <location>
        <begin position="2092"/>
        <end position="2127"/>
    </location>
</feature>
<reference evidence="2 3" key="1">
    <citation type="submission" date="2021-02" db="EMBL/GenBank/DDBJ databases">
        <title>Porcisia hertigi Genome sequencing and assembly.</title>
        <authorList>
            <person name="Almutairi H."/>
            <person name="Gatherer D."/>
        </authorList>
    </citation>
    <scope>NUCLEOTIDE SEQUENCE [LARGE SCALE GENOMIC DNA]</scope>
    <source>
        <strain evidence="2 3">C119</strain>
    </source>
</reference>
<dbReference type="OrthoDB" id="267965at2759"/>
<evidence type="ECO:0000313" key="2">
    <source>
        <dbReference type="EMBL" id="KAG5511432.1"/>
    </source>
</evidence>
<feature type="compositionally biased region" description="Low complexity" evidence="1">
    <location>
        <begin position="1180"/>
        <end position="1205"/>
    </location>
</feature>
<feature type="compositionally biased region" description="Basic and acidic residues" evidence="1">
    <location>
        <begin position="848"/>
        <end position="859"/>
    </location>
</feature>
<dbReference type="EMBL" id="JAFJZO010000005">
    <property type="protein sequence ID" value="KAG5511432.1"/>
    <property type="molecule type" value="Genomic_DNA"/>
</dbReference>
<proteinExistence type="predicted"/>
<feature type="region of interest" description="Disordered" evidence="1">
    <location>
        <begin position="583"/>
        <end position="728"/>
    </location>
</feature>
<feature type="compositionally biased region" description="Low complexity" evidence="1">
    <location>
        <begin position="624"/>
        <end position="633"/>
    </location>
</feature>
<dbReference type="Proteomes" id="UP000674318">
    <property type="component" value="Unassembled WGS sequence"/>
</dbReference>
<feature type="region of interest" description="Disordered" evidence="1">
    <location>
        <begin position="742"/>
        <end position="909"/>
    </location>
</feature>
<feature type="compositionally biased region" description="Polar residues" evidence="1">
    <location>
        <begin position="8"/>
        <end position="22"/>
    </location>
</feature>
<dbReference type="KEGG" id="phet:94293411"/>
<name>A0A836LKV8_9TRYP</name>
<evidence type="ECO:0000313" key="3">
    <source>
        <dbReference type="Proteomes" id="UP000674318"/>
    </source>
</evidence>
<feature type="compositionally biased region" description="Basic residues" evidence="1">
    <location>
        <begin position="1436"/>
        <end position="1451"/>
    </location>
</feature>